<dbReference type="GO" id="GO:0006351">
    <property type="term" value="P:DNA-templated transcription"/>
    <property type="evidence" value="ECO:0007669"/>
    <property type="project" value="UniProtKB-UniRule"/>
</dbReference>
<dbReference type="Pfam" id="PF04997">
    <property type="entry name" value="RNA_pol_Rpb1_1"/>
    <property type="match status" value="1"/>
</dbReference>
<evidence type="ECO:0000256" key="6">
    <source>
        <dbReference type="ARBA" id="ARBA00022679"/>
    </source>
</evidence>
<geneLocation type="chloroplast" evidence="16"/>
<feature type="binding site" evidence="13">
    <location>
        <position position="494"/>
    </location>
    <ligand>
        <name>Mg(2+)</name>
        <dbReference type="ChEBI" id="CHEBI:18420"/>
    </ligand>
</feature>
<feature type="binding site" evidence="13">
    <location>
        <position position="496"/>
    </location>
    <ligand>
        <name>Mg(2+)</name>
        <dbReference type="ChEBI" id="CHEBI:18420"/>
    </ligand>
</feature>
<dbReference type="SUPFAM" id="SSF64484">
    <property type="entry name" value="beta and beta-prime subunits of DNA dependent RNA-polymerase"/>
    <property type="match status" value="1"/>
</dbReference>
<keyword evidence="6 13" id="KW-0808">Transferase</keyword>
<feature type="binding site" evidence="13">
    <location>
        <position position="69"/>
    </location>
    <ligand>
        <name>Zn(2+)</name>
        <dbReference type="ChEBI" id="CHEBI:29105"/>
    </ligand>
</feature>
<keyword evidence="7 13" id="KW-0548">Nucleotidyltransferase</keyword>
<evidence type="ECO:0000256" key="14">
    <source>
        <dbReference type="RuleBase" id="RU004279"/>
    </source>
</evidence>
<keyword evidence="11 13" id="KW-0804">Transcription</keyword>
<evidence type="ECO:0000313" key="16">
    <source>
        <dbReference type="EMBL" id="QHE64609.1"/>
    </source>
</evidence>
<keyword evidence="10 13" id="KW-0460">Magnesium</keyword>
<dbReference type="GO" id="GO:0000287">
    <property type="term" value="F:magnesium ion binding"/>
    <property type="evidence" value="ECO:0007669"/>
    <property type="project" value="UniProtKB-UniRule"/>
</dbReference>
<organism evidence="16">
    <name type="scientific">Coffea pseudozanguebariae</name>
    <dbReference type="NCBI Taxonomy" id="49376"/>
    <lineage>
        <taxon>Eukaryota</taxon>
        <taxon>Viridiplantae</taxon>
        <taxon>Streptophyta</taxon>
        <taxon>Embryophyta</taxon>
        <taxon>Tracheophyta</taxon>
        <taxon>Spermatophyta</taxon>
        <taxon>Magnoliopsida</taxon>
        <taxon>eudicotyledons</taxon>
        <taxon>Gunneridae</taxon>
        <taxon>Pentapetalae</taxon>
        <taxon>asterids</taxon>
        <taxon>lamiids</taxon>
        <taxon>Gentianales</taxon>
        <taxon>Rubiaceae</taxon>
        <taxon>Ixoroideae</taxon>
        <taxon>Gardenieae complex</taxon>
        <taxon>Bertiereae - Coffeeae clade</taxon>
        <taxon>Coffeeae</taxon>
        <taxon>Coffea</taxon>
    </lineage>
</organism>
<evidence type="ECO:0000256" key="4">
    <source>
        <dbReference type="ARBA" id="ARBA00022528"/>
    </source>
</evidence>
<dbReference type="InterPro" id="IPR007080">
    <property type="entry name" value="RNA_pol_Rpb1_1"/>
</dbReference>
<dbReference type="HAMAP" id="MF_01323">
    <property type="entry name" value="RNApol_bact_RpoC1"/>
    <property type="match status" value="1"/>
</dbReference>
<feature type="domain" description="RNA polymerase N-terminal" evidence="15">
    <location>
        <begin position="265"/>
        <end position="546"/>
    </location>
</feature>
<dbReference type="GO" id="GO:0000428">
    <property type="term" value="C:DNA-directed RNA polymerase complex"/>
    <property type="evidence" value="ECO:0007669"/>
    <property type="project" value="UniProtKB-KW"/>
</dbReference>
<accession>A0A6B9QDI4</accession>
<protein>
    <recommendedName>
        <fullName evidence="13">DNA-directed RNA polymerase subunit beta'</fullName>
        <ecNumber evidence="13">2.7.7.6</ecNumber>
    </recommendedName>
    <alternativeName>
        <fullName evidence="13">PEP</fullName>
    </alternativeName>
    <alternativeName>
        <fullName evidence="13">Plastid-encoded RNA polymerase subunit beta'</fullName>
        <shortName evidence="13">RNA polymerase subunit beta'</shortName>
    </alternativeName>
</protein>
<keyword evidence="3 13" id="KW-0240">DNA-directed RNA polymerase</keyword>
<comment type="function">
    <text evidence="1 13 14">DNA-dependent RNA polymerase catalyzes the transcription of DNA into RNA using the four ribonucleoside triphosphates as substrates.</text>
</comment>
<reference evidence="16" key="1">
    <citation type="journal article" date="2019" name="PLoS ONE">
        <title>Evaluation of chloroplast genome annotation tools and application to analysis of the evolution of coffee species.</title>
        <authorList>
            <person name="Guyeux C."/>
            <person name="Charr J.C."/>
            <person name="Tran H.T.M."/>
            <person name="Furtado A."/>
            <person name="Henry R.J."/>
            <person name="Crouzillat D."/>
            <person name="Guyot R."/>
            <person name="Hamon P."/>
        </authorList>
    </citation>
    <scope>NUCLEOTIDE SEQUENCE</scope>
</reference>
<comment type="subcellular location">
    <subcellularLocation>
        <location evidence="13">Plastid</location>
        <location evidence="13">Chloroplast</location>
    </subcellularLocation>
</comment>
<keyword evidence="5 16" id="KW-0934">Plastid</keyword>
<sequence length="683" mass="78859">MIDRYKHQQLRIGLVSPQQISAWATKILPNGEIVGEVTKPYTFHYKTNKPEKDGLFCERIFGPIKSGICACGNYRVIGDEKEDPKFCEQCGVQFVDSRIRRYQMGYIKLACPVTHVWYLKRLPSYIANLLDKSLKELEGLVYCDYLNFSFARPITKKPTFLRLRGSFEYEIQSWKYSIPLFFTTQGFDTFRNREISTGAVAIREQLADLDLRIILENSLVEWKELGEEGPTGNEWEDRKVGRRKDFLVRRMELTKHFIRTNIEPEWMVLFLLPVLPPELRPIIQIDGGKLMSSDINELYRRVIYRNNTLTDLLTTSRSTPGELVMCQEKLVQEAVDTLLDNGIRGQPMKDGHNKVYKSFSDVIEGKEGRFRETLLGKRVDYSGRSVIVVGPSLSLHRCGLPREIAIELFQTFVIRGLIRQHLASNIGVAKNKIREKKPIVWEILQEVMQGHPVLLNRAPTLHRLGIQAFQPVLVEGRAICLHPLVCKGFNADFDGDQMAVHVPLSLEAQAEARLLMFSHMNLLSPAIGDPISVPTQDMLMGLYVLTSGNRRGICVNRYNPWNRRNYQTKKSDNNNYEYTKEPFFCNSYDAIGAYRQKRINLDSPLWLRWPLDQRVIASREIPIEVHYESLGIYYEIYGHYLIVKSIKKEILFLYIRTTVGHISLYREIEEAIQGFSHACSYGT</sequence>
<dbReference type="InterPro" id="IPR006592">
    <property type="entry name" value="RNA_pol_N"/>
</dbReference>
<dbReference type="Gene3D" id="2.40.40.20">
    <property type="match status" value="1"/>
</dbReference>
<evidence type="ECO:0000256" key="12">
    <source>
        <dbReference type="ARBA" id="ARBA00048552"/>
    </source>
</evidence>
<dbReference type="InterPro" id="IPR044893">
    <property type="entry name" value="RNA_pol_Rpb1_clamp_domain"/>
</dbReference>
<dbReference type="PANTHER" id="PTHR19376:SF54">
    <property type="entry name" value="DNA-DIRECTED RNA POLYMERASE SUBUNIT BETA"/>
    <property type="match status" value="1"/>
</dbReference>
<keyword evidence="9 13" id="KW-0862">Zinc</keyword>
<dbReference type="GO" id="GO:0009507">
    <property type="term" value="C:chloroplast"/>
    <property type="evidence" value="ECO:0007669"/>
    <property type="project" value="UniProtKB-SubCell"/>
</dbReference>
<dbReference type="SMART" id="SM00663">
    <property type="entry name" value="RPOLA_N"/>
    <property type="match status" value="1"/>
</dbReference>
<comment type="cofactor">
    <cofactor evidence="13">
        <name>Mg(2+)</name>
        <dbReference type="ChEBI" id="CHEBI:18420"/>
    </cofactor>
    <text evidence="13">Binds 1 Mg(2+) ion per subunit.</text>
</comment>
<dbReference type="EC" id="2.7.7.6" evidence="13"/>
<feature type="binding site" evidence="13">
    <location>
        <position position="90"/>
    </location>
    <ligand>
        <name>Zn(2+)</name>
        <dbReference type="ChEBI" id="CHEBI:29105"/>
    </ligand>
</feature>
<comment type="subunit">
    <text evidence="13">In plastids the minimal PEP RNA polymerase catalytic core is composed of four subunits: alpha, beta, beta', and beta''. When a (nuclear-encoded) sigma factor is associated with the core the holoenzyme is formed, which can initiate transcription.</text>
</comment>
<dbReference type="EMBL" id="MK577910">
    <property type="protein sequence ID" value="QHE64609.1"/>
    <property type="molecule type" value="Genomic_DNA"/>
</dbReference>
<evidence type="ECO:0000256" key="5">
    <source>
        <dbReference type="ARBA" id="ARBA00022640"/>
    </source>
</evidence>
<keyword evidence="8 13" id="KW-0479">Metal-binding</keyword>
<feature type="binding site" evidence="13">
    <location>
        <position position="71"/>
    </location>
    <ligand>
        <name>Zn(2+)</name>
        <dbReference type="ChEBI" id="CHEBI:29105"/>
    </ligand>
</feature>
<evidence type="ECO:0000256" key="10">
    <source>
        <dbReference type="ARBA" id="ARBA00022842"/>
    </source>
</evidence>
<dbReference type="InterPro" id="IPR042102">
    <property type="entry name" value="RNA_pol_Rpb1_3_sf"/>
</dbReference>
<dbReference type="InterPro" id="IPR000722">
    <property type="entry name" value="RNA_pol_asu"/>
</dbReference>
<dbReference type="InterPro" id="IPR045867">
    <property type="entry name" value="DNA-dir_RpoC_beta_prime"/>
</dbReference>
<evidence type="ECO:0000259" key="15">
    <source>
        <dbReference type="SMART" id="SM00663"/>
    </source>
</evidence>
<dbReference type="Gene3D" id="4.10.860.120">
    <property type="entry name" value="RNA polymerase II, clamp domain"/>
    <property type="match status" value="1"/>
</dbReference>
<evidence type="ECO:0000256" key="1">
    <source>
        <dbReference type="ARBA" id="ARBA00004026"/>
    </source>
</evidence>
<dbReference type="Pfam" id="PF00623">
    <property type="entry name" value="RNA_pol_Rpb1_2"/>
    <property type="match status" value="2"/>
</dbReference>
<comment type="cofactor">
    <cofactor evidence="13">
        <name>Zn(2+)</name>
        <dbReference type="ChEBI" id="CHEBI:29105"/>
    </cofactor>
    <text evidence="13">Binds 1 Zn(2+) ion per subunit.</text>
</comment>
<dbReference type="GO" id="GO:0008270">
    <property type="term" value="F:zinc ion binding"/>
    <property type="evidence" value="ECO:0007669"/>
    <property type="project" value="UniProtKB-UniRule"/>
</dbReference>
<evidence type="ECO:0000256" key="13">
    <source>
        <dbReference type="HAMAP-Rule" id="MF_01323"/>
    </source>
</evidence>
<dbReference type="FunFam" id="4.10.860.120:FF:000007">
    <property type="entry name" value="DNA-directed RNA polymerase subunit gamma"/>
    <property type="match status" value="1"/>
</dbReference>
<feature type="binding site" evidence="13">
    <location>
        <position position="492"/>
    </location>
    <ligand>
        <name>Mg(2+)</name>
        <dbReference type="ChEBI" id="CHEBI:18420"/>
    </ligand>
</feature>
<proteinExistence type="inferred from homology"/>
<dbReference type="Gene3D" id="1.10.274.100">
    <property type="entry name" value="RNA polymerase Rpb1, domain 3"/>
    <property type="match status" value="1"/>
</dbReference>
<dbReference type="AlphaFoldDB" id="A0A6B9QDI4"/>
<evidence type="ECO:0000256" key="9">
    <source>
        <dbReference type="ARBA" id="ARBA00022833"/>
    </source>
</evidence>
<name>A0A6B9QDI4_9GENT</name>
<dbReference type="GO" id="GO:0003899">
    <property type="term" value="F:DNA-directed RNA polymerase activity"/>
    <property type="evidence" value="ECO:0007669"/>
    <property type="project" value="UniProtKB-UniRule"/>
</dbReference>
<gene>
    <name evidence="13 16" type="primary">rpoC1</name>
</gene>
<dbReference type="Gene3D" id="1.10.40.90">
    <property type="match status" value="1"/>
</dbReference>
<comment type="catalytic activity">
    <reaction evidence="12 13 14">
        <text>RNA(n) + a ribonucleoside 5'-triphosphate = RNA(n+1) + diphosphate</text>
        <dbReference type="Rhea" id="RHEA:21248"/>
        <dbReference type="Rhea" id="RHEA-COMP:14527"/>
        <dbReference type="Rhea" id="RHEA-COMP:17342"/>
        <dbReference type="ChEBI" id="CHEBI:33019"/>
        <dbReference type="ChEBI" id="CHEBI:61557"/>
        <dbReference type="ChEBI" id="CHEBI:140395"/>
        <dbReference type="EC" id="2.7.7.6"/>
    </reaction>
</comment>
<evidence type="ECO:0000256" key="3">
    <source>
        <dbReference type="ARBA" id="ARBA00022478"/>
    </source>
</evidence>
<comment type="similarity">
    <text evidence="2 13">Belongs to the RNA polymerase beta' chain family. RpoC1 subfamily.</text>
</comment>
<evidence type="ECO:0000256" key="8">
    <source>
        <dbReference type="ARBA" id="ARBA00022723"/>
    </source>
</evidence>
<dbReference type="GO" id="GO:0003677">
    <property type="term" value="F:DNA binding"/>
    <property type="evidence" value="ECO:0007669"/>
    <property type="project" value="UniProtKB-UniRule"/>
</dbReference>
<keyword evidence="4 16" id="KW-0150">Chloroplast</keyword>
<evidence type="ECO:0000256" key="2">
    <source>
        <dbReference type="ARBA" id="ARBA00007207"/>
    </source>
</evidence>
<dbReference type="PANTHER" id="PTHR19376">
    <property type="entry name" value="DNA-DIRECTED RNA POLYMERASE"/>
    <property type="match status" value="1"/>
</dbReference>
<evidence type="ECO:0000256" key="11">
    <source>
        <dbReference type="ARBA" id="ARBA00023163"/>
    </source>
</evidence>
<dbReference type="InterPro" id="IPR034678">
    <property type="entry name" value="RNApol_RpoC1"/>
</dbReference>
<evidence type="ECO:0000256" key="7">
    <source>
        <dbReference type="ARBA" id="ARBA00022695"/>
    </source>
</evidence>
<feature type="binding site" evidence="13">
    <location>
        <position position="87"/>
    </location>
    <ligand>
        <name>Zn(2+)</name>
        <dbReference type="ChEBI" id="CHEBI:29105"/>
    </ligand>
</feature>